<dbReference type="GO" id="GO:0046325">
    <property type="term" value="P:negative regulation of D-glucose import"/>
    <property type="evidence" value="ECO:0007669"/>
    <property type="project" value="Ensembl"/>
</dbReference>
<protein>
    <submittedName>
        <fullName evidence="12">Ceramide synthase 1</fullName>
    </submittedName>
</protein>
<comment type="pathway">
    <text evidence="3">Sphingolipid metabolism.</text>
</comment>
<feature type="transmembrane region" description="Helical" evidence="10">
    <location>
        <begin position="106"/>
        <end position="128"/>
    </location>
</feature>
<feature type="transmembrane region" description="Helical" evidence="10">
    <location>
        <begin position="177"/>
        <end position="195"/>
    </location>
</feature>
<name>A0A8C6IKZ0_MUSSI</name>
<evidence type="ECO:0000256" key="10">
    <source>
        <dbReference type="SAM" id="Phobius"/>
    </source>
</evidence>
<dbReference type="GO" id="GO:0071466">
    <property type="term" value="P:cellular response to xenobiotic stimulus"/>
    <property type="evidence" value="ECO:0007669"/>
    <property type="project" value="Ensembl"/>
</dbReference>
<evidence type="ECO:0000256" key="4">
    <source>
        <dbReference type="ARBA" id="ARBA00022516"/>
    </source>
</evidence>
<dbReference type="PROSITE" id="PS50922">
    <property type="entry name" value="TLC"/>
    <property type="match status" value="1"/>
</dbReference>
<keyword evidence="5 9" id="KW-0812">Transmembrane</keyword>
<sequence length="374" mass="42651">MAAAAVTPRLEAPEPMPSYAQMLQRSWASALAAAQGCGDCGWGLARRGLAEHAHLAAPELLLAVLCALGWTALRWAATTHIFRPLAKRCRLQPRDAARLPESAWKLLFYLACWSYCAYLLLGTSYPFFHDPPSVFYDWRSGMAVPWDIAVAYLLQGSFYCHSIYATMYMDSWRKDSVVMLVHHVVTLLLIASSYAFRYHNVGLLVFFLHDVSDVQLEFTKLNIYFKARGGAYHRLHGLVANLGCLSFCFCWFWFRLYWFPLKVLYATCHCSLQSVPDIPYYFFFNILLLLLMVMNIYWFLVSRPLRVISRPGRVLCIGGAKSLWQPQGFIGALFLPQYIVAFAAKVLTGQMRELEDLREYDTLEAQTAKPCKAE</sequence>
<comment type="pathway">
    <text evidence="2">Lipid metabolism; sphingolipid metabolism.</text>
</comment>
<evidence type="ECO:0000256" key="5">
    <source>
        <dbReference type="ARBA" id="ARBA00022692"/>
    </source>
</evidence>
<evidence type="ECO:0000256" key="2">
    <source>
        <dbReference type="ARBA" id="ARBA00004760"/>
    </source>
</evidence>
<comment type="subcellular location">
    <subcellularLocation>
        <location evidence="1">Membrane</location>
        <topology evidence="1">Multi-pass membrane protein</topology>
    </subcellularLocation>
</comment>
<dbReference type="InterPro" id="IPR016439">
    <property type="entry name" value="Lag1/Lac1-like"/>
</dbReference>
<dbReference type="GO" id="GO:0072721">
    <property type="term" value="P:cellular response to dithiothreitol"/>
    <property type="evidence" value="ECO:0007669"/>
    <property type="project" value="Ensembl"/>
</dbReference>
<proteinExistence type="predicted"/>
<dbReference type="GO" id="GO:0007420">
    <property type="term" value="P:brain development"/>
    <property type="evidence" value="ECO:0007669"/>
    <property type="project" value="Ensembl"/>
</dbReference>
<comment type="catalytic activity">
    <reaction evidence="8">
        <text>sphinganine + octadecanoyl-CoA = N-(octadecanoyl)-sphinganine + CoA + H(+)</text>
        <dbReference type="Rhea" id="RHEA:36547"/>
        <dbReference type="ChEBI" id="CHEBI:15378"/>
        <dbReference type="ChEBI" id="CHEBI:57287"/>
        <dbReference type="ChEBI" id="CHEBI:57394"/>
        <dbReference type="ChEBI" id="CHEBI:57817"/>
        <dbReference type="ChEBI" id="CHEBI:67033"/>
    </reaction>
    <physiologicalReaction direction="left-to-right" evidence="8">
        <dbReference type="Rhea" id="RHEA:36548"/>
    </physiologicalReaction>
</comment>
<dbReference type="UniPathway" id="UPA00222"/>
<dbReference type="GO" id="GO:0005783">
    <property type="term" value="C:endoplasmic reticulum"/>
    <property type="evidence" value="ECO:0007669"/>
    <property type="project" value="Ensembl"/>
</dbReference>
<feature type="transmembrane region" description="Helical" evidence="10">
    <location>
        <begin position="278"/>
        <end position="300"/>
    </location>
</feature>
<dbReference type="PANTHER" id="PTHR12560">
    <property type="entry name" value="LONGEVITY ASSURANCE FACTOR 1 LAG1"/>
    <property type="match status" value="1"/>
</dbReference>
<dbReference type="GeneTree" id="ENSGT01030000234515"/>
<evidence type="ECO:0000313" key="13">
    <source>
        <dbReference type="Proteomes" id="UP000694415"/>
    </source>
</evidence>
<evidence type="ECO:0000256" key="8">
    <source>
        <dbReference type="ARBA" id="ARBA00049036"/>
    </source>
</evidence>
<evidence type="ECO:0000256" key="9">
    <source>
        <dbReference type="PROSITE-ProRule" id="PRU00205"/>
    </source>
</evidence>
<dbReference type="GO" id="GO:0050291">
    <property type="term" value="F:sphingosine N-acyltransferase activity"/>
    <property type="evidence" value="ECO:0007669"/>
    <property type="project" value="Ensembl"/>
</dbReference>
<keyword evidence="7 9" id="KW-0472">Membrane</keyword>
<dbReference type="GO" id="GO:0046513">
    <property type="term" value="P:ceramide biosynthetic process"/>
    <property type="evidence" value="ECO:0007669"/>
    <property type="project" value="Ensembl"/>
</dbReference>
<dbReference type="GO" id="GO:0036146">
    <property type="term" value="P:cellular response to mycotoxin"/>
    <property type="evidence" value="ECO:0007669"/>
    <property type="project" value="Ensembl"/>
</dbReference>
<dbReference type="Ensembl" id="ENSMSIT00000048524.1">
    <property type="protein sequence ID" value="ENSMSIP00000038474.1"/>
    <property type="gene ID" value="ENSMSIG00000032054.1"/>
</dbReference>
<dbReference type="AlphaFoldDB" id="A0A8C6IKZ0"/>
<feature type="domain" description="TLC" evidence="11">
    <location>
        <begin position="97"/>
        <end position="311"/>
    </location>
</feature>
<reference evidence="12" key="2">
    <citation type="submission" date="2025-09" db="UniProtKB">
        <authorList>
            <consortium name="Ensembl"/>
        </authorList>
    </citation>
    <scope>IDENTIFICATION</scope>
</reference>
<evidence type="ECO:0000256" key="7">
    <source>
        <dbReference type="ARBA" id="ARBA00023136"/>
    </source>
</evidence>
<dbReference type="GO" id="GO:0071492">
    <property type="term" value="P:cellular response to UV-A"/>
    <property type="evidence" value="ECO:0007669"/>
    <property type="project" value="Ensembl"/>
</dbReference>
<dbReference type="Pfam" id="PF03798">
    <property type="entry name" value="TRAM_LAG1_CLN8"/>
    <property type="match status" value="1"/>
</dbReference>
<keyword evidence="4" id="KW-0443">Lipid metabolism</keyword>
<dbReference type="SMART" id="SM00724">
    <property type="entry name" value="TLC"/>
    <property type="match status" value="1"/>
</dbReference>
<dbReference type="GO" id="GO:0016020">
    <property type="term" value="C:membrane"/>
    <property type="evidence" value="ECO:0007669"/>
    <property type="project" value="UniProtKB-SubCell"/>
</dbReference>
<evidence type="ECO:0000256" key="6">
    <source>
        <dbReference type="ARBA" id="ARBA00022989"/>
    </source>
</evidence>
<evidence type="ECO:0000313" key="12">
    <source>
        <dbReference type="Ensembl" id="ENSMSIP00000038474.1"/>
    </source>
</evidence>
<dbReference type="PANTHER" id="PTHR12560:SF58">
    <property type="entry name" value="CERAMIDE SYNTHASE 1"/>
    <property type="match status" value="1"/>
</dbReference>
<organism evidence="12 13">
    <name type="scientific">Mus spicilegus</name>
    <name type="common">Mound-building mouse</name>
    <dbReference type="NCBI Taxonomy" id="10103"/>
    <lineage>
        <taxon>Eukaryota</taxon>
        <taxon>Metazoa</taxon>
        <taxon>Chordata</taxon>
        <taxon>Craniata</taxon>
        <taxon>Vertebrata</taxon>
        <taxon>Euteleostomi</taxon>
        <taxon>Mammalia</taxon>
        <taxon>Eutheria</taxon>
        <taxon>Euarchontoglires</taxon>
        <taxon>Glires</taxon>
        <taxon>Rodentia</taxon>
        <taxon>Myomorpha</taxon>
        <taxon>Muroidea</taxon>
        <taxon>Muridae</taxon>
        <taxon>Murinae</taxon>
        <taxon>Mus</taxon>
        <taxon>Mus</taxon>
    </lineage>
</organism>
<accession>A0A8C6IKZ0</accession>
<keyword evidence="6 10" id="KW-1133">Transmembrane helix</keyword>
<feature type="transmembrane region" description="Helical" evidence="10">
    <location>
        <begin position="148"/>
        <end position="165"/>
    </location>
</feature>
<dbReference type="InterPro" id="IPR006634">
    <property type="entry name" value="TLC-dom"/>
</dbReference>
<evidence type="ECO:0000256" key="1">
    <source>
        <dbReference type="ARBA" id="ARBA00004141"/>
    </source>
</evidence>
<dbReference type="Proteomes" id="UP000694415">
    <property type="component" value="Unplaced"/>
</dbReference>
<feature type="transmembrane region" description="Helical" evidence="10">
    <location>
        <begin position="238"/>
        <end position="258"/>
    </location>
</feature>
<evidence type="ECO:0000259" key="11">
    <source>
        <dbReference type="PROSITE" id="PS50922"/>
    </source>
</evidence>
<reference evidence="12" key="1">
    <citation type="submission" date="2025-08" db="UniProtKB">
        <authorList>
            <consortium name="Ensembl"/>
        </authorList>
    </citation>
    <scope>IDENTIFICATION</scope>
</reference>
<dbReference type="PIRSF" id="PIRSF005225">
    <property type="entry name" value="LAG1_LAC1"/>
    <property type="match status" value="1"/>
</dbReference>
<evidence type="ECO:0000256" key="3">
    <source>
        <dbReference type="ARBA" id="ARBA00004991"/>
    </source>
</evidence>
<dbReference type="GO" id="GO:1901526">
    <property type="term" value="P:positive regulation of mitophagy"/>
    <property type="evidence" value="ECO:0007669"/>
    <property type="project" value="Ensembl"/>
</dbReference>
<keyword evidence="4" id="KW-0444">Lipid biosynthesis</keyword>
<keyword evidence="13" id="KW-1185">Reference proteome</keyword>